<evidence type="ECO:0000313" key="4">
    <source>
        <dbReference type="Proteomes" id="UP000245464"/>
    </source>
</evidence>
<evidence type="ECO:0000259" key="2">
    <source>
        <dbReference type="Pfam" id="PF20516"/>
    </source>
</evidence>
<feature type="domain" description="PD-(D/E)XK nuclease-like" evidence="2">
    <location>
        <begin position="181"/>
        <end position="439"/>
    </location>
</feature>
<dbReference type="InterPro" id="IPR046797">
    <property type="entry name" value="PDDEXK_12"/>
</dbReference>
<dbReference type="EMBL" id="NQIK02000005">
    <property type="protein sequence ID" value="KAF7570534.1"/>
    <property type="molecule type" value="Genomic_DNA"/>
</dbReference>
<gene>
    <name evidence="3" type="ORF">PtrM4_105360</name>
</gene>
<name>A0A317A4T9_9PLEO</name>
<dbReference type="GeneID" id="90956664"/>
<proteinExistence type="predicted"/>
<sequence length="465" mass="52312">MVSESCCIPQYDLINAWVASASKSCIPPTPPPDDDSKPRPAPLKRKRAMSLPTNTPASNSYRSNSPKRRRADDTDNVQPDQSASQLGSETPLTLNEINTFSPPASRVSSSQKRSSSPTRETPIILRSAYPPVLVESLNGLKEAPPEHIERLGNRLAEGIDFGFIPQGLLHVIKTDSEVGHQTTKPADFDRSDSRSAEELSTIWKEAKKIFLNARDCKDGGRDENAWCDDVVRPLVHLAMELDGSDRWWFQSVQTQSINPRYLPTLPAYSLVDSGRRKHMDRKTDYVLSYSHRHPDISALYKRLDAVNNREIGHTLDAFTKRTALFSGFEVKPASGDHTEAELQMSIWIAASLRKKQELAQITQTPFEPMKMVEPALTIVGHEHSIYYAYPREDLVSRRSGVHILGPDLDRFERLSTDSIRGVFRLLKLYGNLLKYGTDEREDGYWGGFFRPVLDKLAGGSKDQHK</sequence>
<feature type="compositionally biased region" description="Low complexity" evidence="1">
    <location>
        <begin position="105"/>
        <end position="116"/>
    </location>
</feature>
<dbReference type="KEGG" id="ptrr:90956664"/>
<evidence type="ECO:0000313" key="3">
    <source>
        <dbReference type="EMBL" id="KAF7570534.1"/>
    </source>
</evidence>
<dbReference type="Pfam" id="PF20516">
    <property type="entry name" value="PDDEXK_12"/>
    <property type="match status" value="1"/>
</dbReference>
<feature type="compositionally biased region" description="Polar residues" evidence="1">
    <location>
        <begin position="51"/>
        <end position="64"/>
    </location>
</feature>
<feature type="compositionally biased region" description="Polar residues" evidence="1">
    <location>
        <begin position="76"/>
        <end position="102"/>
    </location>
</feature>
<reference evidence="3" key="1">
    <citation type="journal article" date="2018" name="BMC Genomics">
        <title>Comparative genomics of the wheat fungal pathogen Pyrenophora tritici-repentis reveals chromosomal variations and genome plasticity.</title>
        <authorList>
            <person name="Moolhuijzen P."/>
            <person name="See P.T."/>
            <person name="Hane J.K."/>
            <person name="Shi G."/>
            <person name="Liu Z."/>
            <person name="Oliver R.P."/>
            <person name="Moffat C.S."/>
        </authorList>
    </citation>
    <scope>NUCLEOTIDE SEQUENCE [LARGE SCALE GENOMIC DNA]</scope>
    <source>
        <strain evidence="3">M4</strain>
    </source>
</reference>
<protein>
    <recommendedName>
        <fullName evidence="2">PD-(D/E)XK nuclease-like domain-containing protein</fullName>
    </recommendedName>
</protein>
<comment type="caution">
    <text evidence="3">The sequence shown here is derived from an EMBL/GenBank/DDBJ whole genome shotgun (WGS) entry which is preliminary data.</text>
</comment>
<dbReference type="Proteomes" id="UP000245464">
    <property type="component" value="Chromosome 5"/>
</dbReference>
<accession>A0A317A4T9</accession>
<dbReference type="RefSeq" id="XP_065962085.1">
    <property type="nucleotide sequence ID" value="XM_066107636.1"/>
</dbReference>
<organism evidence="3 4">
    <name type="scientific">Pyrenophora tritici-repentis</name>
    <dbReference type="NCBI Taxonomy" id="45151"/>
    <lineage>
        <taxon>Eukaryota</taxon>
        <taxon>Fungi</taxon>
        <taxon>Dikarya</taxon>
        <taxon>Ascomycota</taxon>
        <taxon>Pezizomycotina</taxon>
        <taxon>Dothideomycetes</taxon>
        <taxon>Pleosporomycetidae</taxon>
        <taxon>Pleosporales</taxon>
        <taxon>Pleosporineae</taxon>
        <taxon>Pleosporaceae</taxon>
        <taxon>Pyrenophora</taxon>
    </lineage>
</organism>
<feature type="region of interest" description="Disordered" evidence="1">
    <location>
        <begin position="26"/>
        <end position="124"/>
    </location>
</feature>
<dbReference type="AlphaFoldDB" id="A0A317A4T9"/>
<evidence type="ECO:0000256" key="1">
    <source>
        <dbReference type="SAM" id="MobiDB-lite"/>
    </source>
</evidence>